<dbReference type="AlphaFoldDB" id="A0A7S4HTQ9"/>
<dbReference type="GO" id="GO:0046872">
    <property type="term" value="F:metal ion binding"/>
    <property type="evidence" value="ECO:0007669"/>
    <property type="project" value="UniProtKB-KW"/>
</dbReference>
<dbReference type="Pfam" id="PF00724">
    <property type="entry name" value="Oxidored_FMN"/>
    <property type="match status" value="1"/>
</dbReference>
<dbReference type="GO" id="GO:0010181">
    <property type="term" value="F:FMN binding"/>
    <property type="evidence" value="ECO:0007669"/>
    <property type="project" value="InterPro"/>
</dbReference>
<dbReference type="PANTHER" id="PTHR42917">
    <property type="entry name" value="2,4-DIENOYL-COA REDUCTASE"/>
    <property type="match status" value="1"/>
</dbReference>
<evidence type="ECO:0000256" key="1">
    <source>
        <dbReference type="ARBA" id="ARBA00001917"/>
    </source>
</evidence>
<gene>
    <name evidence="12" type="ORF">CPOL0286_LOCUS6151</name>
</gene>
<dbReference type="GO" id="GO:0016491">
    <property type="term" value="F:oxidoreductase activity"/>
    <property type="evidence" value="ECO:0007669"/>
    <property type="project" value="UniProtKB-KW"/>
</dbReference>
<dbReference type="InterPro" id="IPR036188">
    <property type="entry name" value="FAD/NAD-bd_sf"/>
</dbReference>
<evidence type="ECO:0000256" key="7">
    <source>
        <dbReference type="ARBA" id="ARBA00023002"/>
    </source>
</evidence>
<keyword evidence="8" id="KW-0408">Iron</keyword>
<dbReference type="InterPro" id="IPR001155">
    <property type="entry name" value="OxRdtase_FMN_N"/>
</dbReference>
<name>A0A7S4HTQ9_9EUKA</name>
<evidence type="ECO:0000256" key="2">
    <source>
        <dbReference type="ARBA" id="ARBA00001966"/>
    </source>
</evidence>
<evidence type="ECO:0000256" key="6">
    <source>
        <dbReference type="ARBA" id="ARBA00022723"/>
    </source>
</evidence>
<keyword evidence="4" id="KW-0285">Flavoprotein</keyword>
<organism evidence="12">
    <name type="scientific">Prymnesium polylepis</name>
    <dbReference type="NCBI Taxonomy" id="72548"/>
    <lineage>
        <taxon>Eukaryota</taxon>
        <taxon>Haptista</taxon>
        <taxon>Haptophyta</taxon>
        <taxon>Prymnesiophyceae</taxon>
        <taxon>Prymnesiales</taxon>
        <taxon>Prymnesiaceae</taxon>
        <taxon>Prymnesium</taxon>
    </lineage>
</organism>
<evidence type="ECO:0000256" key="5">
    <source>
        <dbReference type="ARBA" id="ARBA00022643"/>
    </source>
</evidence>
<proteinExistence type="inferred from homology"/>
<comment type="similarity">
    <text evidence="3">In the N-terminal section; belongs to the NADH:flavin oxidoreductase/NADH oxidase family.</text>
</comment>
<evidence type="ECO:0000259" key="11">
    <source>
        <dbReference type="Pfam" id="PF07992"/>
    </source>
</evidence>
<evidence type="ECO:0000256" key="3">
    <source>
        <dbReference type="ARBA" id="ARBA00011048"/>
    </source>
</evidence>
<evidence type="ECO:0000256" key="9">
    <source>
        <dbReference type="ARBA" id="ARBA00023014"/>
    </source>
</evidence>
<feature type="domain" description="NADH:flavin oxidoreductase/NADH oxidase N-terminal" evidence="10">
    <location>
        <begin position="5"/>
        <end position="255"/>
    </location>
</feature>
<dbReference type="Gene3D" id="3.20.20.70">
    <property type="entry name" value="Aldolase class I"/>
    <property type="match status" value="1"/>
</dbReference>
<dbReference type="PRINTS" id="PR00411">
    <property type="entry name" value="PNDRDTASEI"/>
</dbReference>
<dbReference type="PRINTS" id="PR00368">
    <property type="entry name" value="FADPNR"/>
</dbReference>
<dbReference type="CDD" id="cd02930">
    <property type="entry name" value="DCR_FMN"/>
    <property type="match status" value="1"/>
</dbReference>
<dbReference type="InterPro" id="IPR013785">
    <property type="entry name" value="Aldolase_TIM"/>
</dbReference>
<keyword evidence="9" id="KW-0411">Iron-sulfur</keyword>
<reference evidence="12" key="1">
    <citation type="submission" date="2021-01" db="EMBL/GenBank/DDBJ databases">
        <authorList>
            <person name="Corre E."/>
            <person name="Pelletier E."/>
            <person name="Niang G."/>
            <person name="Scheremetjew M."/>
            <person name="Finn R."/>
            <person name="Kale V."/>
            <person name="Holt S."/>
            <person name="Cochrane G."/>
            <person name="Meng A."/>
            <person name="Brown T."/>
            <person name="Cohen L."/>
        </authorList>
    </citation>
    <scope>NUCLEOTIDE SEQUENCE</scope>
    <source>
        <strain evidence="12">UIO037</strain>
    </source>
</reference>
<sequence length="648" mass="69946">MTPADAARHRVVTDAVHQHDGPKIAMQILHGGRYSYHPFAIAPSKKKAPIGWFTPREMSGKVVEQTIHDYGRAAALAEEAGYDGVEIMGSEGYLINQFIAQRTNFRTDEWGGSAEGRFRLPIRIIEEVRRSTHKDFMIIFRLSMLDLVEGGSDWDEIVALGQAVEAAGASIINTGIGWHEARIPTIATSVPRGGFSWVTHKLKGAVSIPLVATNRINTPEVAESILEQGHADMVSMARPFLADPFFLTKAAEGKPEHINTCIACNQACLDHTFMLKRASCLVNPRAGYESELNFHPTDTPQKIAVVGAGPAGLAFSTVAARRGHSVTLFDASDRIGGQFNLAKQIPGKEEFYETLRYFRSELQISGVDVRLGTKVGADDLLSGGFDKVILATGVKPRTLNIPGEDHPKVLSYVDVLNRSQQVGESVAIIGAGGIGFDVAEFVGHRADEKMPTADDTTPIAWPQVGDFLKDWHVDPSNTVRGGLLPAPAGGHGGESDSPKRQIYLLQRKGGKHGAGLGRTTGWIHRAALKKLDVEMVGNVSYEKVDDAGLHLKTKKGETRVLDVDHVIVCAGQVSNASLEKPLQAGGMPVYKIGGSHLAAELDAKRAIDQASRLAAEIETARSEMVGDYVAPIGFNGWLFQKVQGVAGK</sequence>
<dbReference type="SUPFAM" id="SSF51971">
    <property type="entry name" value="Nucleotide-binding domain"/>
    <property type="match status" value="1"/>
</dbReference>
<dbReference type="Gene3D" id="3.40.50.720">
    <property type="entry name" value="NAD(P)-binding Rossmann-like Domain"/>
    <property type="match status" value="1"/>
</dbReference>
<comment type="cofactor">
    <cofactor evidence="1">
        <name>FMN</name>
        <dbReference type="ChEBI" id="CHEBI:58210"/>
    </cofactor>
</comment>
<evidence type="ECO:0000256" key="8">
    <source>
        <dbReference type="ARBA" id="ARBA00023004"/>
    </source>
</evidence>
<evidence type="ECO:0000313" key="12">
    <source>
        <dbReference type="EMBL" id="CAE2209147.1"/>
    </source>
</evidence>
<keyword evidence="5" id="KW-0288">FMN</keyword>
<evidence type="ECO:0000256" key="4">
    <source>
        <dbReference type="ARBA" id="ARBA00022630"/>
    </source>
</evidence>
<dbReference type="InterPro" id="IPR023753">
    <property type="entry name" value="FAD/NAD-binding_dom"/>
</dbReference>
<dbReference type="EMBL" id="HBKO01013664">
    <property type="protein sequence ID" value="CAE2209147.1"/>
    <property type="molecule type" value="Transcribed_RNA"/>
</dbReference>
<comment type="cofactor">
    <cofactor evidence="2">
        <name>[4Fe-4S] cluster</name>
        <dbReference type="ChEBI" id="CHEBI:49883"/>
    </cofactor>
</comment>
<keyword evidence="7" id="KW-0560">Oxidoreductase</keyword>
<dbReference type="Gene3D" id="3.50.50.60">
    <property type="entry name" value="FAD/NAD(P)-binding domain"/>
    <property type="match status" value="1"/>
</dbReference>
<feature type="domain" description="FAD/NAD(P)-binding" evidence="11">
    <location>
        <begin position="302"/>
        <end position="589"/>
    </location>
</feature>
<dbReference type="SUPFAM" id="SSF51395">
    <property type="entry name" value="FMN-linked oxidoreductases"/>
    <property type="match status" value="1"/>
</dbReference>
<dbReference type="Pfam" id="PF07992">
    <property type="entry name" value="Pyr_redox_2"/>
    <property type="match status" value="1"/>
</dbReference>
<protein>
    <submittedName>
        <fullName evidence="12">Uncharacterized protein</fullName>
    </submittedName>
</protein>
<accession>A0A7S4HTQ9</accession>
<keyword evidence="6" id="KW-0479">Metal-binding</keyword>
<dbReference type="PANTHER" id="PTHR42917:SF2">
    <property type="entry name" value="2,4-DIENOYL-COA REDUCTASE [(2E)-ENOYL-COA-PRODUCING]"/>
    <property type="match status" value="1"/>
</dbReference>
<dbReference type="GO" id="GO:0051536">
    <property type="term" value="F:iron-sulfur cluster binding"/>
    <property type="evidence" value="ECO:0007669"/>
    <property type="project" value="UniProtKB-KW"/>
</dbReference>
<dbReference type="InterPro" id="IPR051793">
    <property type="entry name" value="NADH:flavin_oxidoreductase"/>
</dbReference>
<dbReference type="SUPFAM" id="SSF51905">
    <property type="entry name" value="FAD/NAD(P)-binding domain"/>
    <property type="match status" value="1"/>
</dbReference>
<evidence type="ECO:0000259" key="10">
    <source>
        <dbReference type="Pfam" id="PF00724"/>
    </source>
</evidence>